<organism evidence="2 3">
    <name type="scientific">Candidatus Gottesmanbacteria bacterium RBG_16_52_11</name>
    <dbReference type="NCBI Taxonomy" id="1798374"/>
    <lineage>
        <taxon>Bacteria</taxon>
        <taxon>Candidatus Gottesmaniibacteriota</taxon>
    </lineage>
</organism>
<evidence type="ECO:0000256" key="1">
    <source>
        <dbReference type="SAM" id="MobiDB-lite"/>
    </source>
</evidence>
<sequence length="259" mass="27850">MAEIGIHDVKVPEQDVPAPEQKPESAVPAAVKPEKPLLESATLVLPNPEDAGHLDALKALDAASGDLLNVYTGKYEAGAMTDGQIRDWMREDADRLVLFTDTVGPEGLKVSGFIYLPPDDPKRYLASLPGTERLKDRLMSAFGKRKELIDLSFKALPNVPEKITASALEQSLSPVFERNPDAVVTYYQPSGHPDIAAVVANGGRRMGEVNYDAPGIKPAAGKLPDEAYRITRNTFTAARNAKARSILTGLANRPAPAGN</sequence>
<dbReference type="EMBL" id="MFJD01000007">
    <property type="protein sequence ID" value="OGG02567.1"/>
    <property type="molecule type" value="Genomic_DNA"/>
</dbReference>
<evidence type="ECO:0000313" key="2">
    <source>
        <dbReference type="EMBL" id="OGG02567.1"/>
    </source>
</evidence>
<proteinExistence type="predicted"/>
<protein>
    <submittedName>
        <fullName evidence="2">Uncharacterized protein</fullName>
    </submittedName>
</protein>
<reference evidence="2 3" key="1">
    <citation type="journal article" date="2016" name="Nat. Commun.">
        <title>Thousands of microbial genomes shed light on interconnected biogeochemical processes in an aquifer system.</title>
        <authorList>
            <person name="Anantharaman K."/>
            <person name="Brown C.T."/>
            <person name="Hug L.A."/>
            <person name="Sharon I."/>
            <person name="Castelle C.J."/>
            <person name="Probst A.J."/>
            <person name="Thomas B.C."/>
            <person name="Singh A."/>
            <person name="Wilkins M.J."/>
            <person name="Karaoz U."/>
            <person name="Brodie E.L."/>
            <person name="Williams K.H."/>
            <person name="Hubbard S.S."/>
            <person name="Banfield J.F."/>
        </authorList>
    </citation>
    <scope>NUCLEOTIDE SEQUENCE [LARGE SCALE GENOMIC DNA]</scope>
</reference>
<evidence type="ECO:0000313" key="3">
    <source>
        <dbReference type="Proteomes" id="UP000178448"/>
    </source>
</evidence>
<dbReference type="Proteomes" id="UP000178448">
    <property type="component" value="Unassembled WGS sequence"/>
</dbReference>
<accession>A0A1F5YRG1</accession>
<comment type="caution">
    <text evidence="2">The sequence shown here is derived from an EMBL/GenBank/DDBJ whole genome shotgun (WGS) entry which is preliminary data.</text>
</comment>
<name>A0A1F5YRG1_9BACT</name>
<feature type="region of interest" description="Disordered" evidence="1">
    <location>
        <begin position="1"/>
        <end position="30"/>
    </location>
</feature>
<dbReference type="AlphaFoldDB" id="A0A1F5YRG1"/>
<dbReference type="STRING" id="1798374.A2Z33_02135"/>
<gene>
    <name evidence="2" type="ORF">A2Z33_02135</name>
</gene>
<feature type="compositionally biased region" description="Basic and acidic residues" evidence="1">
    <location>
        <begin position="1"/>
        <end position="13"/>
    </location>
</feature>